<dbReference type="InterPro" id="IPR006311">
    <property type="entry name" value="TAT_signal"/>
</dbReference>
<dbReference type="NCBIfam" id="NF041384">
    <property type="entry name" value="YHS_seleno_dom"/>
    <property type="match status" value="1"/>
</dbReference>
<dbReference type="EMBL" id="FQWM01000001">
    <property type="protein sequence ID" value="SHG52847.1"/>
    <property type="molecule type" value="Genomic_DNA"/>
</dbReference>
<dbReference type="PROSITE" id="PS51318">
    <property type="entry name" value="TAT"/>
    <property type="match status" value="1"/>
</dbReference>
<dbReference type="OrthoDB" id="344729at2"/>
<organism evidence="3 4">
    <name type="scientific">Cognatishimia maritima</name>
    <dbReference type="NCBI Taxonomy" id="870908"/>
    <lineage>
        <taxon>Bacteria</taxon>
        <taxon>Pseudomonadati</taxon>
        <taxon>Pseudomonadota</taxon>
        <taxon>Alphaproteobacteria</taxon>
        <taxon>Rhodobacterales</taxon>
        <taxon>Paracoccaceae</taxon>
        <taxon>Cognatishimia</taxon>
    </lineage>
</organism>
<dbReference type="RefSeq" id="WP_072791727.1">
    <property type="nucleotide sequence ID" value="NZ_FQWM01000001.1"/>
</dbReference>
<dbReference type="InterPro" id="IPR007029">
    <property type="entry name" value="YHS_dom"/>
</dbReference>
<reference evidence="4" key="1">
    <citation type="submission" date="2016-11" db="EMBL/GenBank/DDBJ databases">
        <authorList>
            <person name="Varghese N."/>
            <person name="Submissions S."/>
        </authorList>
    </citation>
    <scope>NUCLEOTIDE SEQUENCE [LARGE SCALE GENOMIC DNA]</scope>
    <source>
        <strain evidence="4">DSM 28223</strain>
    </source>
</reference>
<dbReference type="Pfam" id="PF04945">
    <property type="entry name" value="YHS"/>
    <property type="match status" value="1"/>
</dbReference>
<sequence>MLSRRTFLIAAAAAPVAGAMATPALADTPEIYAPKGIALKGYDPVAYFKDATDIKGDPAFATSWKGAEWHFATAENLADFAADPDRFAPQYGGWCAYAVANGYTAKTDADAWTIHDGKLYLNFNKSIRRKWLQDVDGFIARGDENWPSVLTA</sequence>
<feature type="signal peptide" evidence="1">
    <location>
        <begin position="1"/>
        <end position="26"/>
    </location>
</feature>
<feature type="domain" description="YHS" evidence="2">
    <location>
        <begin position="45"/>
        <end position="91"/>
    </location>
</feature>
<evidence type="ECO:0000313" key="4">
    <source>
        <dbReference type="Proteomes" id="UP000184211"/>
    </source>
</evidence>
<evidence type="ECO:0000259" key="2">
    <source>
        <dbReference type="Pfam" id="PF04945"/>
    </source>
</evidence>
<dbReference type="Proteomes" id="UP000184211">
    <property type="component" value="Unassembled WGS sequence"/>
</dbReference>
<proteinExistence type="predicted"/>
<feature type="chain" id="PRO_5013359285" evidence="1">
    <location>
        <begin position="27"/>
        <end position="152"/>
    </location>
</feature>
<protein>
    <submittedName>
        <fullName evidence="3">YHS domain-containing protein</fullName>
    </submittedName>
</protein>
<keyword evidence="4" id="KW-1185">Reference proteome</keyword>
<keyword evidence="1" id="KW-0732">Signal</keyword>
<evidence type="ECO:0000256" key="1">
    <source>
        <dbReference type="SAM" id="SignalP"/>
    </source>
</evidence>
<dbReference type="AlphaFoldDB" id="A0A1M5KJ90"/>
<evidence type="ECO:0000313" key="3">
    <source>
        <dbReference type="EMBL" id="SHG52847.1"/>
    </source>
</evidence>
<name>A0A1M5KJ90_9RHOB</name>
<accession>A0A1M5KJ90</accession>
<gene>
    <name evidence="3" type="ORF">SAMN04488044_0990</name>
</gene>
<dbReference type="STRING" id="870908.SAMN04488044_0990"/>